<evidence type="ECO:0000313" key="3">
    <source>
        <dbReference type="EMBL" id="MBE1523987.1"/>
    </source>
</evidence>
<name>A0ABR9JDI1_9MICC</name>
<feature type="domain" description="Transposase IS110-like N-terminal" evidence="1">
    <location>
        <begin position="12"/>
        <end position="168"/>
    </location>
</feature>
<dbReference type="Pfam" id="PF01548">
    <property type="entry name" value="DEDD_Tnp_IS110"/>
    <property type="match status" value="1"/>
</dbReference>
<protein>
    <submittedName>
        <fullName evidence="3">Transposase</fullName>
    </submittedName>
</protein>
<evidence type="ECO:0000259" key="1">
    <source>
        <dbReference type="Pfam" id="PF01548"/>
    </source>
</evidence>
<evidence type="ECO:0000259" key="2">
    <source>
        <dbReference type="Pfam" id="PF02371"/>
    </source>
</evidence>
<organism evidence="3 4">
    <name type="scientific">Nesterenkonia lutea</name>
    <dbReference type="NCBI Taxonomy" id="272919"/>
    <lineage>
        <taxon>Bacteria</taxon>
        <taxon>Bacillati</taxon>
        <taxon>Actinomycetota</taxon>
        <taxon>Actinomycetes</taxon>
        <taxon>Micrococcales</taxon>
        <taxon>Micrococcaceae</taxon>
        <taxon>Nesterenkonia</taxon>
    </lineage>
</organism>
<dbReference type="NCBIfam" id="NF033542">
    <property type="entry name" value="transpos_IS110"/>
    <property type="match status" value="1"/>
</dbReference>
<dbReference type="PANTHER" id="PTHR33055:SF3">
    <property type="entry name" value="PUTATIVE TRANSPOSASE FOR IS117-RELATED"/>
    <property type="match status" value="1"/>
</dbReference>
<keyword evidence="4" id="KW-1185">Reference proteome</keyword>
<feature type="domain" description="Transposase IS116/IS110/IS902 C-terminal" evidence="2">
    <location>
        <begin position="276"/>
        <end position="358"/>
    </location>
</feature>
<gene>
    <name evidence="3" type="ORF">H4W27_001105</name>
</gene>
<dbReference type="Pfam" id="PF02371">
    <property type="entry name" value="Transposase_20"/>
    <property type="match status" value="1"/>
</dbReference>
<reference evidence="3 4" key="1">
    <citation type="submission" date="2020-10" db="EMBL/GenBank/DDBJ databases">
        <title>Sequencing the genomes of 1000 actinobacteria strains.</title>
        <authorList>
            <person name="Klenk H.-P."/>
        </authorList>
    </citation>
    <scope>NUCLEOTIDE SEQUENCE [LARGE SCALE GENOMIC DNA]</scope>
    <source>
        <strain evidence="3 4">DSM 15666</strain>
    </source>
</reference>
<sequence length="408" mass="44205">MAWEHQDFALFIGLDVGKSEHHATALTHTGEKVYDKPLPNDETRLRELFTALTSDHGPALVVVDQPATIGALPVAVAQATDAIEVAYLPGLTMRRMADLHAGSAKTDARDAFIIAETARTMPAALRSIAVSDEQVAELAVLAGFDDDLLGQMTATRNRLRGLLTQIHPALERAVGPHLHQIGVLDALVTWPTPQRLKTAGRGHVRNRIKKHNPRLAERVTEDIFSALDAQTVVVAGTEAAATIVPILAQQLQDLTRQRAGVLAQVEALVEAHPLHRVLTSMPEIGVRTAARILTEVVGKDFKTAGHLASYAGIAPTTRRSGTSIRGEFANRGGNKRLKSSLYNSAFAALQHPPSRAYYDRKIAEGKRHKQAIIALARRRLDTLYAMLRDGTLYQDPAAPTASEHSLAA</sequence>
<dbReference type="Proteomes" id="UP000643525">
    <property type="component" value="Unassembled WGS sequence"/>
</dbReference>
<comment type="caution">
    <text evidence="3">The sequence shown here is derived from an EMBL/GenBank/DDBJ whole genome shotgun (WGS) entry which is preliminary data.</text>
</comment>
<accession>A0ABR9JDI1</accession>
<proteinExistence type="predicted"/>
<dbReference type="EMBL" id="JADBED010000001">
    <property type="protein sequence ID" value="MBE1523987.1"/>
    <property type="molecule type" value="Genomic_DNA"/>
</dbReference>
<dbReference type="InterPro" id="IPR047650">
    <property type="entry name" value="Transpos_IS110"/>
</dbReference>
<dbReference type="RefSeq" id="WP_192595063.1">
    <property type="nucleotide sequence ID" value="NZ_JADBED010000001.1"/>
</dbReference>
<dbReference type="InterPro" id="IPR002525">
    <property type="entry name" value="Transp_IS110-like_N"/>
</dbReference>
<evidence type="ECO:0000313" key="4">
    <source>
        <dbReference type="Proteomes" id="UP000643525"/>
    </source>
</evidence>
<dbReference type="InterPro" id="IPR003346">
    <property type="entry name" value="Transposase_20"/>
</dbReference>
<dbReference type="PANTHER" id="PTHR33055">
    <property type="entry name" value="TRANSPOSASE FOR INSERTION SEQUENCE ELEMENT IS1111A"/>
    <property type="match status" value="1"/>
</dbReference>